<evidence type="ECO:0000313" key="1">
    <source>
        <dbReference type="EMBL" id="SEW19274.1"/>
    </source>
</evidence>
<protein>
    <recommendedName>
        <fullName evidence="3">TolB-like 6-blade propeller-like</fullName>
    </recommendedName>
</protein>
<dbReference type="EMBL" id="FOIQ01000005">
    <property type="protein sequence ID" value="SEW19274.1"/>
    <property type="molecule type" value="Genomic_DNA"/>
</dbReference>
<keyword evidence="2" id="KW-1185">Reference proteome</keyword>
<gene>
    <name evidence="1" type="ORF">SAMN04487850_2034</name>
</gene>
<evidence type="ECO:0000313" key="2">
    <source>
        <dbReference type="Proteomes" id="UP000199373"/>
    </source>
</evidence>
<evidence type="ECO:0008006" key="3">
    <source>
        <dbReference type="Google" id="ProtNLM"/>
    </source>
</evidence>
<organism evidence="1 2">
    <name type="scientific">Prevotella aff. ruminicola Tc2-24</name>
    <dbReference type="NCBI Taxonomy" id="81582"/>
    <lineage>
        <taxon>Bacteria</taxon>
        <taxon>Pseudomonadati</taxon>
        <taxon>Bacteroidota</taxon>
        <taxon>Bacteroidia</taxon>
        <taxon>Bacteroidales</taxon>
        <taxon>Prevotellaceae</taxon>
        <taxon>Prevotella</taxon>
    </lineage>
</organism>
<sequence length="357" mass="40808">MQNKIYAIVTLIGIICSCTSNQNKSEVKLQGTLVKTDSAYHSLFPILMCDDYLFSYSNSATERCVISSLTDDYLSGSQNAFRVGNGNDEFHNIAIAKGKNSTLYILDFPTYYNSLLSITHITSTNCIDSIKDSKMWKKYALTTFPPFRCICYAFVSLSDSTILVPGAPYNAIGHIMSVVDFKNQTLTPLEYWPSDGVQGDSLAKHSIYTDNCRIFSNQKDRFIYMCGEERFAFIFTIEGRSVKVLKELYSELPNYECQNDRNYRINKRSGNGLFIDATSKYIYALLSKQEIVNNFFYSFGNTIEVYDWNGTLKKTLILDKQGQYIKVSDDNNTLYLFTNNQESGEEEIWMYSLNNDK</sequence>
<reference evidence="1 2" key="1">
    <citation type="submission" date="2016-10" db="EMBL/GenBank/DDBJ databases">
        <authorList>
            <person name="de Groot N.N."/>
        </authorList>
    </citation>
    <scope>NUCLEOTIDE SEQUENCE [LARGE SCALE GENOMIC DNA]</scope>
    <source>
        <strain evidence="1 2">TC2-24</strain>
    </source>
</reference>
<name>A0A1I0PXR5_9BACT</name>
<dbReference type="Proteomes" id="UP000199373">
    <property type="component" value="Unassembled WGS sequence"/>
</dbReference>
<accession>A0A1I0PXR5</accession>
<proteinExistence type="predicted"/>
<dbReference type="AlphaFoldDB" id="A0A1I0PXR5"/>
<dbReference type="SUPFAM" id="SSF50969">
    <property type="entry name" value="YVTN repeat-like/Quinoprotein amine dehydrogenase"/>
    <property type="match status" value="1"/>
</dbReference>
<dbReference type="PROSITE" id="PS51257">
    <property type="entry name" value="PROKAR_LIPOPROTEIN"/>
    <property type="match status" value="1"/>
</dbReference>
<dbReference type="InterPro" id="IPR011044">
    <property type="entry name" value="Quino_amine_DH_bsu"/>
</dbReference>
<dbReference type="RefSeq" id="WP_091916339.1">
    <property type="nucleotide sequence ID" value="NZ_FOIQ01000005.1"/>
</dbReference>